<evidence type="ECO:0000256" key="7">
    <source>
        <dbReference type="PROSITE-ProRule" id="PRU10141"/>
    </source>
</evidence>
<dbReference type="RefSeq" id="WP_312867699.1">
    <property type="nucleotide sequence ID" value="NZ_WMBA01000009.1"/>
</dbReference>
<keyword evidence="2" id="KW-0723">Serine/threonine-protein kinase</keyword>
<dbReference type="PANTHER" id="PTHR43289:SF6">
    <property type="entry name" value="SERINE_THREONINE-PROTEIN KINASE NEKL-3"/>
    <property type="match status" value="1"/>
</dbReference>
<reference evidence="10 11" key="1">
    <citation type="submission" date="2019-11" db="EMBL/GenBank/DDBJ databases">
        <title>Draft genome of Amycolatopsis RM579.</title>
        <authorList>
            <person name="Duangmal K."/>
            <person name="Mingma R."/>
        </authorList>
    </citation>
    <scope>NUCLEOTIDE SEQUENCE [LARGE SCALE GENOMIC DNA]</scope>
    <source>
        <strain evidence="10 11">RM579</strain>
    </source>
</reference>
<dbReference type="AlphaFoldDB" id="A0A6N7Z0A3"/>
<evidence type="ECO:0000256" key="3">
    <source>
        <dbReference type="ARBA" id="ARBA00022679"/>
    </source>
</evidence>
<dbReference type="EMBL" id="WMBA01000009">
    <property type="protein sequence ID" value="MTD54119.1"/>
    <property type="molecule type" value="Genomic_DNA"/>
</dbReference>
<evidence type="ECO:0000256" key="1">
    <source>
        <dbReference type="ARBA" id="ARBA00012513"/>
    </source>
</evidence>
<keyword evidence="11" id="KW-1185">Reference proteome</keyword>
<gene>
    <name evidence="10" type="ORF">GKO32_09045</name>
</gene>
<dbReference type="PROSITE" id="PS00108">
    <property type="entry name" value="PROTEIN_KINASE_ST"/>
    <property type="match status" value="1"/>
</dbReference>
<keyword evidence="5 10" id="KW-0418">Kinase</keyword>
<keyword evidence="4 7" id="KW-0547">Nucleotide-binding</keyword>
<keyword evidence="8" id="KW-1133">Transmembrane helix</keyword>
<dbReference type="Gene3D" id="1.10.510.10">
    <property type="entry name" value="Transferase(Phosphotransferase) domain 1"/>
    <property type="match status" value="1"/>
</dbReference>
<dbReference type="GO" id="GO:0005524">
    <property type="term" value="F:ATP binding"/>
    <property type="evidence" value="ECO:0007669"/>
    <property type="project" value="UniProtKB-UniRule"/>
</dbReference>
<evidence type="ECO:0000259" key="9">
    <source>
        <dbReference type="PROSITE" id="PS50011"/>
    </source>
</evidence>
<sequence>MTNEQLTQATQPAPRVIAGRYVLLGELGRGGMGIVWRAEDQVIGRRVAIKELRLASGAEDTVHSERVLREVRTGGRLNDPAVVTVYDVVSEFGATYIVMELVEAPTLAELVSRHGPLPPTQVASIAQQVLTALQAAHDAGIVHRDVKPSNIMVAPNGRVKLTDFGIAQTADDPRLTVSGTIIGSPAFMAPERVAGKEAVPASDLWSLGVTLFYAVEGTLAFERPTTAATLHAIMNEVPYLSRTQGPLASVIMGMLIASPEARISSTQAQHLLTMAANAHTPPAAWPAPTRVAAEPARTRTPLWIAVSVAAAVALLVGGFLAGAQWARPVIDPALRPTLTYGAGGDLPDFQLGSYPCVTVVVQGQQSIPNDSWVTCADLHYAEFFDSATAYDGSGSDAVEAAYPSNLRAWAETRCAMTFHSNAIPDQVRESFVYRALIPSPQAWRTQKDDQYATAPIRKVYCMLAKADGSAWTGQTAGELK</sequence>
<evidence type="ECO:0000313" key="10">
    <source>
        <dbReference type="EMBL" id="MTD54119.1"/>
    </source>
</evidence>
<feature type="transmembrane region" description="Helical" evidence="8">
    <location>
        <begin position="302"/>
        <end position="326"/>
    </location>
</feature>
<name>A0A6N7Z0A3_9PSEU</name>
<evidence type="ECO:0000256" key="6">
    <source>
        <dbReference type="ARBA" id="ARBA00022840"/>
    </source>
</evidence>
<keyword evidence="3" id="KW-0808">Transferase</keyword>
<keyword evidence="8" id="KW-0472">Membrane</keyword>
<protein>
    <recommendedName>
        <fullName evidence="1">non-specific serine/threonine protein kinase</fullName>
        <ecNumber evidence="1">2.7.11.1</ecNumber>
    </recommendedName>
</protein>
<dbReference type="EC" id="2.7.11.1" evidence="1"/>
<organism evidence="10 11">
    <name type="scientific">Amycolatopsis pithecellobii</name>
    <dbReference type="NCBI Taxonomy" id="664692"/>
    <lineage>
        <taxon>Bacteria</taxon>
        <taxon>Bacillati</taxon>
        <taxon>Actinomycetota</taxon>
        <taxon>Actinomycetes</taxon>
        <taxon>Pseudonocardiales</taxon>
        <taxon>Pseudonocardiaceae</taxon>
        <taxon>Amycolatopsis</taxon>
    </lineage>
</organism>
<keyword evidence="8" id="KW-0812">Transmembrane</keyword>
<evidence type="ECO:0000256" key="8">
    <source>
        <dbReference type="SAM" id="Phobius"/>
    </source>
</evidence>
<accession>A0A6N7Z0A3</accession>
<dbReference type="Pfam" id="PF00069">
    <property type="entry name" value="Pkinase"/>
    <property type="match status" value="1"/>
</dbReference>
<dbReference type="InterPro" id="IPR017441">
    <property type="entry name" value="Protein_kinase_ATP_BS"/>
</dbReference>
<evidence type="ECO:0000256" key="4">
    <source>
        <dbReference type="ARBA" id="ARBA00022741"/>
    </source>
</evidence>
<dbReference type="InterPro" id="IPR008271">
    <property type="entry name" value="Ser/Thr_kinase_AS"/>
</dbReference>
<evidence type="ECO:0000256" key="5">
    <source>
        <dbReference type="ARBA" id="ARBA00022777"/>
    </source>
</evidence>
<dbReference type="Proteomes" id="UP000440096">
    <property type="component" value="Unassembled WGS sequence"/>
</dbReference>
<dbReference type="GO" id="GO:0004674">
    <property type="term" value="F:protein serine/threonine kinase activity"/>
    <property type="evidence" value="ECO:0007669"/>
    <property type="project" value="UniProtKB-KW"/>
</dbReference>
<keyword evidence="6 7" id="KW-0067">ATP-binding</keyword>
<feature type="domain" description="Protein kinase" evidence="9">
    <location>
        <begin position="21"/>
        <end position="273"/>
    </location>
</feature>
<dbReference type="Gene3D" id="3.30.200.20">
    <property type="entry name" value="Phosphorylase Kinase, domain 1"/>
    <property type="match status" value="1"/>
</dbReference>
<evidence type="ECO:0000256" key="2">
    <source>
        <dbReference type="ARBA" id="ARBA00022527"/>
    </source>
</evidence>
<proteinExistence type="predicted"/>
<dbReference type="SUPFAM" id="SSF56112">
    <property type="entry name" value="Protein kinase-like (PK-like)"/>
    <property type="match status" value="1"/>
</dbReference>
<dbReference type="SMART" id="SM00220">
    <property type="entry name" value="S_TKc"/>
    <property type="match status" value="1"/>
</dbReference>
<dbReference type="CDD" id="cd14014">
    <property type="entry name" value="STKc_PknB_like"/>
    <property type="match status" value="1"/>
</dbReference>
<dbReference type="InterPro" id="IPR000719">
    <property type="entry name" value="Prot_kinase_dom"/>
</dbReference>
<comment type="caution">
    <text evidence="10">The sequence shown here is derived from an EMBL/GenBank/DDBJ whole genome shotgun (WGS) entry which is preliminary data.</text>
</comment>
<dbReference type="PROSITE" id="PS00107">
    <property type="entry name" value="PROTEIN_KINASE_ATP"/>
    <property type="match status" value="1"/>
</dbReference>
<dbReference type="PANTHER" id="PTHR43289">
    <property type="entry name" value="MITOGEN-ACTIVATED PROTEIN KINASE KINASE KINASE 20-RELATED"/>
    <property type="match status" value="1"/>
</dbReference>
<evidence type="ECO:0000313" key="11">
    <source>
        <dbReference type="Proteomes" id="UP000440096"/>
    </source>
</evidence>
<feature type="binding site" evidence="7">
    <location>
        <position position="50"/>
    </location>
    <ligand>
        <name>ATP</name>
        <dbReference type="ChEBI" id="CHEBI:30616"/>
    </ligand>
</feature>
<dbReference type="InterPro" id="IPR011009">
    <property type="entry name" value="Kinase-like_dom_sf"/>
</dbReference>
<dbReference type="PROSITE" id="PS50011">
    <property type="entry name" value="PROTEIN_KINASE_DOM"/>
    <property type="match status" value="1"/>
</dbReference>